<dbReference type="PANTHER" id="PTHR11085:SF6">
    <property type="entry name" value="NAD-DEPENDENT PROTEIN DEACETYLASE SIRTUIN-2"/>
    <property type="match status" value="1"/>
</dbReference>
<dbReference type="PANTHER" id="PTHR11085">
    <property type="entry name" value="NAD-DEPENDENT PROTEIN DEACYLASE SIRTUIN-5, MITOCHONDRIAL-RELATED"/>
    <property type="match status" value="1"/>
</dbReference>
<evidence type="ECO:0000256" key="3">
    <source>
        <dbReference type="ARBA" id="ARBA00022723"/>
    </source>
</evidence>
<keyword evidence="11" id="KW-1185">Reference proteome</keyword>
<feature type="binding site" evidence="8">
    <location>
        <position position="179"/>
    </location>
    <ligand>
        <name>Zn(2+)</name>
        <dbReference type="ChEBI" id="CHEBI:29105"/>
    </ligand>
</feature>
<evidence type="ECO:0000259" key="9">
    <source>
        <dbReference type="PROSITE" id="PS50305"/>
    </source>
</evidence>
<evidence type="ECO:0000256" key="4">
    <source>
        <dbReference type="ARBA" id="ARBA00022833"/>
    </source>
</evidence>
<dbReference type="GO" id="GO:0017136">
    <property type="term" value="F:histone deacetylase activity, NAD-dependent"/>
    <property type="evidence" value="ECO:0007669"/>
    <property type="project" value="TreeGrafter"/>
</dbReference>
<evidence type="ECO:0000256" key="7">
    <source>
        <dbReference type="ARBA" id="ARBA00048905"/>
    </source>
</evidence>
<keyword evidence="5" id="KW-0520">NAD</keyword>
<proteinExistence type="predicted"/>
<dbReference type="EMBL" id="UZAM01008118">
    <property type="protein sequence ID" value="VDP03336.1"/>
    <property type="molecule type" value="Genomic_DNA"/>
</dbReference>
<dbReference type="Gene3D" id="3.30.1600.10">
    <property type="entry name" value="SIR2/SIRT2 'Small Domain"/>
    <property type="match status" value="1"/>
</dbReference>
<comment type="catalytic activity">
    <reaction evidence="7">
        <text>N(6)-tetradecanoyl-L-lysyl-[protein] + NAD(+) + H2O = 2''-O-tetradecanoyl-ADP-D-ribose + nicotinamide + L-lysyl-[protein]</text>
        <dbReference type="Rhea" id="RHEA:70567"/>
        <dbReference type="Rhea" id="RHEA-COMP:9752"/>
        <dbReference type="Rhea" id="RHEA-COMP:15437"/>
        <dbReference type="ChEBI" id="CHEBI:15377"/>
        <dbReference type="ChEBI" id="CHEBI:17154"/>
        <dbReference type="ChEBI" id="CHEBI:29969"/>
        <dbReference type="ChEBI" id="CHEBI:57540"/>
        <dbReference type="ChEBI" id="CHEBI:141129"/>
        <dbReference type="ChEBI" id="CHEBI:189674"/>
    </reaction>
    <physiologicalReaction direction="left-to-right" evidence="7">
        <dbReference type="Rhea" id="RHEA:70568"/>
    </physiologicalReaction>
</comment>
<comment type="catalytic activity">
    <reaction evidence="6">
        <text>N(6)-hexadecanoyl-L-lysyl-[protein] + NAD(+) + H2O = 2''-O-hexadecanoyl-ADP-D-ribose + nicotinamide + L-lysyl-[protein]</text>
        <dbReference type="Rhea" id="RHEA:70563"/>
        <dbReference type="Rhea" id="RHEA-COMP:9752"/>
        <dbReference type="Rhea" id="RHEA-COMP:14175"/>
        <dbReference type="ChEBI" id="CHEBI:15377"/>
        <dbReference type="ChEBI" id="CHEBI:17154"/>
        <dbReference type="ChEBI" id="CHEBI:29969"/>
        <dbReference type="ChEBI" id="CHEBI:57540"/>
        <dbReference type="ChEBI" id="CHEBI:138936"/>
        <dbReference type="ChEBI" id="CHEBI:189673"/>
    </reaction>
    <physiologicalReaction direction="left-to-right" evidence="6">
        <dbReference type="Rhea" id="RHEA:70564"/>
    </physiologicalReaction>
</comment>
<evidence type="ECO:0000256" key="1">
    <source>
        <dbReference type="ARBA" id="ARBA00001947"/>
    </source>
</evidence>
<dbReference type="PROSITE" id="PS50305">
    <property type="entry name" value="SIRTUIN"/>
    <property type="match status" value="1"/>
</dbReference>
<name>A0A183IKE0_9BILA</name>
<comment type="cofactor">
    <cofactor evidence="1">
        <name>Zn(2+)</name>
        <dbReference type="ChEBI" id="CHEBI:29105"/>
    </cofactor>
</comment>
<dbReference type="Gene3D" id="3.40.50.1220">
    <property type="entry name" value="TPP-binding domain"/>
    <property type="match status" value="1"/>
</dbReference>
<accession>A0A183IKE0</accession>
<evidence type="ECO:0000256" key="5">
    <source>
        <dbReference type="ARBA" id="ARBA00023027"/>
    </source>
</evidence>
<evidence type="ECO:0000313" key="12">
    <source>
        <dbReference type="WBParaSite" id="SBAD_0000426701-mRNA-1"/>
    </source>
</evidence>
<keyword evidence="2" id="KW-0808">Transferase</keyword>
<gene>
    <name evidence="10" type="ORF">SBAD_LOCUS4086</name>
</gene>
<feature type="binding site" evidence="8">
    <location>
        <position position="207"/>
    </location>
    <ligand>
        <name>Zn(2+)</name>
        <dbReference type="ChEBI" id="CHEBI:29105"/>
    </ligand>
</feature>
<keyword evidence="4 8" id="KW-0862">Zinc</keyword>
<dbReference type="SUPFAM" id="SSF52467">
    <property type="entry name" value="DHS-like NAD/FAD-binding domain"/>
    <property type="match status" value="1"/>
</dbReference>
<dbReference type="InterPro" id="IPR026590">
    <property type="entry name" value="Ssirtuin_cat_dom"/>
</dbReference>
<feature type="domain" description="Deacetylase sirtuin-type" evidence="9">
    <location>
        <begin position="26"/>
        <end position="292"/>
    </location>
</feature>
<evidence type="ECO:0000256" key="8">
    <source>
        <dbReference type="PROSITE-ProRule" id="PRU00236"/>
    </source>
</evidence>
<evidence type="ECO:0000256" key="6">
    <source>
        <dbReference type="ARBA" id="ARBA00048378"/>
    </source>
</evidence>
<dbReference type="OrthoDB" id="420264at2759"/>
<evidence type="ECO:0000313" key="11">
    <source>
        <dbReference type="Proteomes" id="UP000270296"/>
    </source>
</evidence>
<dbReference type="InterPro" id="IPR050134">
    <property type="entry name" value="NAD-dep_sirtuin_deacylases"/>
</dbReference>
<dbReference type="AlphaFoldDB" id="A0A183IKE0"/>
<feature type="active site" description="Proton acceptor" evidence="8">
    <location>
        <position position="171"/>
    </location>
</feature>
<reference evidence="10 11" key="2">
    <citation type="submission" date="2018-11" db="EMBL/GenBank/DDBJ databases">
        <authorList>
            <consortium name="Pathogen Informatics"/>
        </authorList>
    </citation>
    <scope>NUCLEOTIDE SEQUENCE [LARGE SCALE GENOMIC DNA]</scope>
</reference>
<evidence type="ECO:0000256" key="2">
    <source>
        <dbReference type="ARBA" id="ARBA00022679"/>
    </source>
</evidence>
<sequence>MTTLVFESFKHSLSDALHELSVERPKPLKEPTVDALVEFIKTTPNVKIVFMCGAGISTAAGIPDFRSPKSGIYANLDKFDLPYPEAVFDINFFKLLIVNNVEQRWLYFQKNPAPFFHLAKSLLPKKLRPTISHYFMRLMNDKGMLLRVYSQNIDGLEKLAGIPEEKIVEAHGTFYTSHCLTCNKCYSLDWLREKLFNDVYVPRCNVCQGIVKPDVVFFSERLPDRFFQLSDEDFADCDVLIVMGTSLIVTPFATLVDKYSSTNFRPMVSQRVPRLLINKELVGMFLMIFPYD</sequence>
<dbReference type="Proteomes" id="UP000270296">
    <property type="component" value="Unassembled WGS sequence"/>
</dbReference>
<dbReference type="Pfam" id="PF02146">
    <property type="entry name" value="SIR2"/>
    <property type="match status" value="1"/>
</dbReference>
<evidence type="ECO:0000313" key="10">
    <source>
        <dbReference type="EMBL" id="VDP03336.1"/>
    </source>
</evidence>
<feature type="binding site" evidence="8">
    <location>
        <position position="182"/>
    </location>
    <ligand>
        <name>Zn(2+)</name>
        <dbReference type="ChEBI" id="CHEBI:29105"/>
    </ligand>
</feature>
<dbReference type="WBParaSite" id="SBAD_0000426701-mRNA-1">
    <property type="protein sequence ID" value="SBAD_0000426701-mRNA-1"/>
    <property type="gene ID" value="SBAD_0000426701"/>
</dbReference>
<dbReference type="InterPro" id="IPR003000">
    <property type="entry name" value="Sirtuin"/>
</dbReference>
<keyword evidence="3 8" id="KW-0479">Metal-binding</keyword>
<dbReference type="InterPro" id="IPR026591">
    <property type="entry name" value="Sirtuin_cat_small_dom_sf"/>
</dbReference>
<dbReference type="InterPro" id="IPR029035">
    <property type="entry name" value="DHS-like_NAD/FAD-binding_dom"/>
</dbReference>
<protein>
    <submittedName>
        <fullName evidence="12">Deacetylase sirtuin-type domain-containing protein</fullName>
    </submittedName>
</protein>
<dbReference type="GO" id="GO:0005634">
    <property type="term" value="C:nucleus"/>
    <property type="evidence" value="ECO:0007669"/>
    <property type="project" value="TreeGrafter"/>
</dbReference>
<dbReference type="GO" id="GO:0046872">
    <property type="term" value="F:metal ion binding"/>
    <property type="evidence" value="ECO:0007669"/>
    <property type="project" value="UniProtKB-KW"/>
</dbReference>
<feature type="binding site" evidence="8">
    <location>
        <position position="204"/>
    </location>
    <ligand>
        <name>Zn(2+)</name>
        <dbReference type="ChEBI" id="CHEBI:29105"/>
    </ligand>
</feature>
<dbReference type="GO" id="GO:0070403">
    <property type="term" value="F:NAD+ binding"/>
    <property type="evidence" value="ECO:0007669"/>
    <property type="project" value="InterPro"/>
</dbReference>
<reference evidence="12" key="1">
    <citation type="submission" date="2016-06" db="UniProtKB">
        <authorList>
            <consortium name="WormBaseParasite"/>
        </authorList>
    </citation>
    <scope>IDENTIFICATION</scope>
</reference>
<organism evidence="12">
    <name type="scientific">Soboliphyme baturini</name>
    <dbReference type="NCBI Taxonomy" id="241478"/>
    <lineage>
        <taxon>Eukaryota</taxon>
        <taxon>Metazoa</taxon>
        <taxon>Ecdysozoa</taxon>
        <taxon>Nematoda</taxon>
        <taxon>Enoplea</taxon>
        <taxon>Dorylaimia</taxon>
        <taxon>Dioctophymatida</taxon>
        <taxon>Dioctophymatoidea</taxon>
        <taxon>Soboliphymatidae</taxon>
        <taxon>Soboliphyme</taxon>
    </lineage>
</organism>